<dbReference type="InterPro" id="IPR047519">
    <property type="entry name" value="FH_FOXQ2-like"/>
</dbReference>
<dbReference type="GO" id="GO:0030154">
    <property type="term" value="P:cell differentiation"/>
    <property type="evidence" value="ECO:0007669"/>
    <property type="project" value="TreeGrafter"/>
</dbReference>
<dbReference type="PRINTS" id="PR00053">
    <property type="entry name" value="FORKHEAD"/>
</dbReference>
<evidence type="ECO:0000256" key="4">
    <source>
        <dbReference type="SAM" id="MobiDB-lite"/>
    </source>
</evidence>
<dbReference type="PROSITE" id="PS50039">
    <property type="entry name" value="FORK_HEAD_3"/>
    <property type="match status" value="1"/>
</dbReference>
<reference evidence="6" key="1">
    <citation type="submission" date="2019-05" db="EMBL/GenBank/DDBJ databases">
        <title>Annotation for the trematode Paragonimus heterotremus.</title>
        <authorList>
            <person name="Choi Y.-J."/>
        </authorList>
    </citation>
    <scope>NUCLEOTIDE SEQUENCE</scope>
    <source>
        <strain evidence="6">LC</strain>
    </source>
</reference>
<keyword evidence="7" id="KW-1185">Reference proteome</keyword>
<dbReference type="SMART" id="SM00339">
    <property type="entry name" value="FH"/>
    <property type="match status" value="1"/>
</dbReference>
<dbReference type="OrthoDB" id="5954824at2759"/>
<feature type="domain" description="Fork-head" evidence="5">
    <location>
        <begin position="163"/>
        <end position="250"/>
    </location>
</feature>
<dbReference type="InterPro" id="IPR036390">
    <property type="entry name" value="WH_DNA-bd_sf"/>
</dbReference>
<dbReference type="EMBL" id="LUCH01001282">
    <property type="protein sequence ID" value="KAF5403335.1"/>
    <property type="molecule type" value="Genomic_DNA"/>
</dbReference>
<evidence type="ECO:0000313" key="6">
    <source>
        <dbReference type="EMBL" id="KAF5403335.1"/>
    </source>
</evidence>
<dbReference type="SUPFAM" id="SSF46785">
    <property type="entry name" value="Winged helix' DNA-binding domain"/>
    <property type="match status" value="1"/>
</dbReference>
<dbReference type="PROSITE" id="PS00658">
    <property type="entry name" value="FORK_HEAD_2"/>
    <property type="match status" value="1"/>
</dbReference>
<dbReference type="AlphaFoldDB" id="A0A8J4SRJ2"/>
<dbReference type="GO" id="GO:0009653">
    <property type="term" value="P:anatomical structure morphogenesis"/>
    <property type="evidence" value="ECO:0007669"/>
    <property type="project" value="TreeGrafter"/>
</dbReference>
<dbReference type="GO" id="GO:0000978">
    <property type="term" value="F:RNA polymerase II cis-regulatory region sequence-specific DNA binding"/>
    <property type="evidence" value="ECO:0007669"/>
    <property type="project" value="TreeGrafter"/>
</dbReference>
<keyword evidence="2 3" id="KW-0539">Nucleus</keyword>
<protein>
    <submittedName>
        <fullName evidence="6">Forkhead box protein J3</fullName>
    </submittedName>
</protein>
<feature type="compositionally biased region" description="Polar residues" evidence="4">
    <location>
        <begin position="103"/>
        <end position="123"/>
    </location>
</feature>
<proteinExistence type="predicted"/>
<evidence type="ECO:0000256" key="1">
    <source>
        <dbReference type="ARBA" id="ARBA00023125"/>
    </source>
</evidence>
<dbReference type="InterPro" id="IPR036388">
    <property type="entry name" value="WH-like_DNA-bd_sf"/>
</dbReference>
<evidence type="ECO:0000313" key="7">
    <source>
        <dbReference type="Proteomes" id="UP000748531"/>
    </source>
</evidence>
<gene>
    <name evidence="6" type="ORF">PHET_03033</name>
</gene>
<dbReference type="GO" id="GO:0005634">
    <property type="term" value="C:nucleus"/>
    <property type="evidence" value="ECO:0007669"/>
    <property type="project" value="UniProtKB-SubCell"/>
</dbReference>
<dbReference type="PANTHER" id="PTHR11829:SF343">
    <property type="entry name" value="FORK-HEAD DOMAIN-CONTAINING PROTEIN"/>
    <property type="match status" value="1"/>
</dbReference>
<dbReference type="CDD" id="cd20035">
    <property type="entry name" value="FH_FOXQ2-like"/>
    <property type="match status" value="1"/>
</dbReference>
<dbReference type="PANTHER" id="PTHR11829">
    <property type="entry name" value="FORKHEAD BOX PROTEIN"/>
    <property type="match status" value="1"/>
</dbReference>
<dbReference type="InterPro" id="IPR030456">
    <property type="entry name" value="TF_fork_head_CS_2"/>
</dbReference>
<comment type="subcellular location">
    <subcellularLocation>
        <location evidence="3">Nucleus</location>
    </subcellularLocation>
</comment>
<feature type="DNA-binding region" description="Fork-head" evidence="3">
    <location>
        <begin position="163"/>
        <end position="250"/>
    </location>
</feature>
<keyword evidence="1 3" id="KW-0238">DNA-binding</keyword>
<comment type="caution">
    <text evidence="6">The sequence shown here is derived from an EMBL/GenBank/DDBJ whole genome shotgun (WGS) entry which is preliminary data.</text>
</comment>
<feature type="region of interest" description="Disordered" evidence="4">
    <location>
        <begin position="98"/>
        <end position="135"/>
    </location>
</feature>
<dbReference type="InterPro" id="IPR001766">
    <property type="entry name" value="Fork_head_dom"/>
</dbReference>
<name>A0A8J4SRJ2_9TREM</name>
<dbReference type="Proteomes" id="UP000748531">
    <property type="component" value="Unassembled WGS sequence"/>
</dbReference>
<dbReference type="GO" id="GO:0000981">
    <property type="term" value="F:DNA-binding transcription factor activity, RNA polymerase II-specific"/>
    <property type="evidence" value="ECO:0007669"/>
    <property type="project" value="TreeGrafter"/>
</dbReference>
<organism evidence="6 7">
    <name type="scientific">Paragonimus heterotremus</name>
    <dbReference type="NCBI Taxonomy" id="100268"/>
    <lineage>
        <taxon>Eukaryota</taxon>
        <taxon>Metazoa</taxon>
        <taxon>Spiralia</taxon>
        <taxon>Lophotrochozoa</taxon>
        <taxon>Platyhelminthes</taxon>
        <taxon>Trematoda</taxon>
        <taxon>Digenea</taxon>
        <taxon>Plagiorchiida</taxon>
        <taxon>Troglotremata</taxon>
        <taxon>Troglotrematidae</taxon>
        <taxon>Paragonimus</taxon>
    </lineage>
</organism>
<dbReference type="InterPro" id="IPR050211">
    <property type="entry name" value="FOX_domain-containing"/>
</dbReference>
<evidence type="ECO:0000256" key="3">
    <source>
        <dbReference type="PROSITE-ProRule" id="PRU00089"/>
    </source>
</evidence>
<evidence type="ECO:0000256" key="2">
    <source>
        <dbReference type="ARBA" id="ARBA00023242"/>
    </source>
</evidence>
<sequence length="486" mass="54862">MSYSAYTESLPYQIGDFHQTDSYDTTHIHHDTVLKERKCIRAMAAYDWADSLAPRTQPVTQLRDLIYSQHHSSPPENHNQQDAFLLSSSVDLRDFESHRNAGQRHTTNSENIRSRVGTLSSSDYRGPRMNGHTSVQLDQRPFTGEELKPNFSYIGKSNTSSFWPSLIAKAILSTDDRRMILSEIYQWIQLNYPYFRTRGPGWRNSIRHNLSLNDCFIKVGRAANGKGHYWGIHPANLRDFMAGDYRRRRAQRKVRQALGLTCPADDRDTPSPQVNPPLALETVASPISHLSSQYMNHSSSLLHHFDPTSSALGLDRWKWTEFAYPCLDPAAHNRSRWINSKSNTSRFTNDMAVLWFSQLVHASQSSMWTTPVGFPATAPSQPLSNSVTLLKSRKPQFSVAHLLDDGEPQDYSTPRVKKNFPKTDAPLNGCSTSVSCDIQAIDHLSAHALILDPPNSLYSQSSSLSKSEDVSFNSVALDFTMMKNVS</sequence>
<evidence type="ECO:0000259" key="5">
    <source>
        <dbReference type="PROSITE" id="PS50039"/>
    </source>
</evidence>
<dbReference type="Pfam" id="PF00250">
    <property type="entry name" value="Forkhead"/>
    <property type="match status" value="1"/>
</dbReference>
<accession>A0A8J4SRJ2</accession>
<dbReference type="Gene3D" id="1.10.10.10">
    <property type="entry name" value="Winged helix-like DNA-binding domain superfamily/Winged helix DNA-binding domain"/>
    <property type="match status" value="1"/>
</dbReference>